<keyword evidence="1" id="KW-0472">Membrane</keyword>
<dbReference type="EMBL" id="JAHLPM010000001">
    <property type="protein sequence ID" value="MBU5436817.1"/>
    <property type="molecule type" value="Genomic_DNA"/>
</dbReference>
<protein>
    <recommendedName>
        <fullName evidence="4">Polysaccharide biosynthesis protein</fullName>
    </recommendedName>
</protein>
<evidence type="ECO:0008006" key="4">
    <source>
        <dbReference type="Google" id="ProtNLM"/>
    </source>
</evidence>
<keyword evidence="1" id="KW-1133">Transmembrane helix</keyword>
<evidence type="ECO:0000313" key="3">
    <source>
        <dbReference type="Proteomes" id="UP000749471"/>
    </source>
</evidence>
<evidence type="ECO:0000256" key="1">
    <source>
        <dbReference type="SAM" id="Phobius"/>
    </source>
</evidence>
<comment type="caution">
    <text evidence="2">The sequence shown here is derived from an EMBL/GenBank/DDBJ whole genome shotgun (WGS) entry which is preliminary data.</text>
</comment>
<dbReference type="Proteomes" id="UP000749471">
    <property type="component" value="Unassembled WGS sequence"/>
</dbReference>
<reference evidence="2 3" key="1">
    <citation type="submission" date="2021-06" db="EMBL/GenBank/DDBJ databases">
        <authorList>
            <person name="Sun Q."/>
            <person name="Li D."/>
        </authorList>
    </citation>
    <scope>NUCLEOTIDE SEQUENCE [LARGE SCALE GENOMIC DNA]</scope>
    <source>
        <strain evidence="2 3">MSJ-40</strain>
    </source>
</reference>
<keyword evidence="3" id="KW-1185">Reference proteome</keyword>
<name>A0ABS6E1N1_9FIRM</name>
<gene>
    <name evidence="2" type="ORF">KQI42_02285</name>
</gene>
<accession>A0ABS6E1N1</accession>
<dbReference type="RefSeq" id="WP_216516292.1">
    <property type="nucleotide sequence ID" value="NZ_JAHLPM010000001.1"/>
</dbReference>
<organism evidence="2 3">
    <name type="scientific">Tissierella simiarum</name>
    <dbReference type="NCBI Taxonomy" id="2841534"/>
    <lineage>
        <taxon>Bacteria</taxon>
        <taxon>Bacillati</taxon>
        <taxon>Bacillota</taxon>
        <taxon>Tissierellia</taxon>
        <taxon>Tissierellales</taxon>
        <taxon>Tissierellaceae</taxon>
        <taxon>Tissierella</taxon>
    </lineage>
</organism>
<feature type="transmembrane region" description="Helical" evidence="1">
    <location>
        <begin position="79"/>
        <end position="101"/>
    </location>
</feature>
<proteinExistence type="predicted"/>
<keyword evidence="1" id="KW-0812">Transmembrane</keyword>
<evidence type="ECO:0000313" key="2">
    <source>
        <dbReference type="EMBL" id="MBU5436817.1"/>
    </source>
</evidence>
<feature type="transmembrane region" description="Helical" evidence="1">
    <location>
        <begin position="39"/>
        <end position="59"/>
    </location>
</feature>
<sequence>MKKAAILLVLITIISKIFSFARGITLPYFYETSSISAAYLISITIPAVIFSFIGASISAEDCLYNKIEQEYGEKEGNKYTNNLVNILIIIIVHMIILGLLFTDQKQ</sequence>